<accession>A0ABW1IJY0</accession>
<feature type="domain" description="Integrase catalytic" evidence="1">
    <location>
        <begin position="3"/>
        <end position="41"/>
    </location>
</feature>
<comment type="caution">
    <text evidence="2">The sequence shown here is derived from an EMBL/GenBank/DDBJ whole genome shotgun (WGS) entry which is preliminary data.</text>
</comment>
<dbReference type="InterPro" id="IPR001584">
    <property type="entry name" value="Integrase_cat-core"/>
</dbReference>
<dbReference type="Pfam" id="PF13333">
    <property type="entry name" value="rve_2"/>
    <property type="match status" value="1"/>
</dbReference>
<dbReference type="InterPro" id="IPR012337">
    <property type="entry name" value="RNaseH-like_sf"/>
</dbReference>
<name>A0ABW1IJY0_9BACL</name>
<evidence type="ECO:0000313" key="3">
    <source>
        <dbReference type="Proteomes" id="UP001596250"/>
    </source>
</evidence>
<dbReference type="SUPFAM" id="SSF53098">
    <property type="entry name" value="Ribonuclease H-like"/>
    <property type="match status" value="1"/>
</dbReference>
<protein>
    <submittedName>
        <fullName evidence="2">IS3 family transposase</fullName>
    </submittedName>
</protein>
<evidence type="ECO:0000259" key="1">
    <source>
        <dbReference type="Pfam" id="PF13333"/>
    </source>
</evidence>
<keyword evidence="3" id="KW-1185">Reference proteome</keyword>
<evidence type="ECO:0000313" key="2">
    <source>
        <dbReference type="EMBL" id="MFC5985366.1"/>
    </source>
</evidence>
<reference evidence="3" key="1">
    <citation type="journal article" date="2019" name="Int. J. Syst. Evol. Microbiol.">
        <title>The Global Catalogue of Microorganisms (GCM) 10K type strain sequencing project: providing services to taxonomists for standard genome sequencing and annotation.</title>
        <authorList>
            <consortium name="The Broad Institute Genomics Platform"/>
            <consortium name="The Broad Institute Genome Sequencing Center for Infectious Disease"/>
            <person name="Wu L."/>
            <person name="Ma J."/>
        </authorList>
    </citation>
    <scope>NUCLEOTIDE SEQUENCE [LARGE SCALE GENOMIC DNA]</scope>
    <source>
        <strain evidence="3">CCM 8749</strain>
    </source>
</reference>
<dbReference type="EMBL" id="JBHSQV010000013">
    <property type="protein sequence ID" value="MFC5985366.1"/>
    <property type="molecule type" value="Genomic_DNA"/>
</dbReference>
<organism evidence="2 3">
    <name type="scientific">Marinicrinis lubricantis</name>
    <dbReference type="NCBI Taxonomy" id="2086470"/>
    <lineage>
        <taxon>Bacteria</taxon>
        <taxon>Bacillati</taxon>
        <taxon>Bacillota</taxon>
        <taxon>Bacilli</taxon>
        <taxon>Bacillales</taxon>
        <taxon>Paenibacillaceae</taxon>
    </lineage>
</organism>
<dbReference type="Proteomes" id="UP001596250">
    <property type="component" value="Unassembled WGS sequence"/>
</dbReference>
<dbReference type="RefSeq" id="WP_379892129.1">
    <property type="nucleotide sequence ID" value="NZ_CBCSCT010000022.1"/>
</dbReference>
<sequence>MHTYSTFEELKKDIDDYIHFYNNERIQAKLNGLSPIEFRTKAA</sequence>
<gene>
    <name evidence="2" type="ORF">ACFPXP_02670</name>
</gene>
<proteinExistence type="predicted"/>